<dbReference type="InterPro" id="IPR032675">
    <property type="entry name" value="LRR_dom_sf"/>
</dbReference>
<dbReference type="Pfam" id="PF13516">
    <property type="entry name" value="LRR_6"/>
    <property type="match status" value="2"/>
</dbReference>
<keyword evidence="3" id="KW-1185">Reference proteome</keyword>
<organism evidence="2 3">
    <name type="scientific">Durusdinium trenchii</name>
    <dbReference type="NCBI Taxonomy" id="1381693"/>
    <lineage>
        <taxon>Eukaryota</taxon>
        <taxon>Sar</taxon>
        <taxon>Alveolata</taxon>
        <taxon>Dinophyceae</taxon>
        <taxon>Suessiales</taxon>
        <taxon>Symbiodiniaceae</taxon>
        <taxon>Durusdinium</taxon>
    </lineage>
</organism>
<sequence length="181" mass="19456">MVKPPPKMTTKVPSKVIAQDLQHAMHVLSSPHRIRGMDLRYRKIGDRGAECLAEVLLENSSLQRLELDFNGISSGGAARLAEVLPKNSTLTHLYLCHNAIDDEGAIHLASALEAGCALNQLYLSGNRITRRGATATILAALQKSGAVIDIDLSLQSVPEDCIQEIRAALLANVQTKAASRA</sequence>
<dbReference type="Proteomes" id="UP001642484">
    <property type="component" value="Unassembled WGS sequence"/>
</dbReference>
<comment type="caution">
    <text evidence="2">The sequence shown here is derived from an EMBL/GenBank/DDBJ whole genome shotgun (WGS) entry which is preliminary data.</text>
</comment>
<proteinExistence type="predicted"/>
<keyword evidence="1" id="KW-0677">Repeat</keyword>
<dbReference type="Gene3D" id="3.80.10.10">
    <property type="entry name" value="Ribonuclease Inhibitor"/>
    <property type="match status" value="1"/>
</dbReference>
<dbReference type="EMBL" id="CAXAMN010025694">
    <property type="protein sequence ID" value="CAK9097110.1"/>
    <property type="molecule type" value="Genomic_DNA"/>
</dbReference>
<reference evidence="2 3" key="1">
    <citation type="submission" date="2024-02" db="EMBL/GenBank/DDBJ databases">
        <authorList>
            <person name="Chen Y."/>
            <person name="Shah S."/>
            <person name="Dougan E. K."/>
            <person name="Thang M."/>
            <person name="Chan C."/>
        </authorList>
    </citation>
    <scope>NUCLEOTIDE SEQUENCE [LARGE SCALE GENOMIC DNA]</scope>
</reference>
<evidence type="ECO:0000313" key="3">
    <source>
        <dbReference type="Proteomes" id="UP001642484"/>
    </source>
</evidence>
<protein>
    <submittedName>
        <fullName evidence="2">Uncharacterized protein</fullName>
    </submittedName>
</protein>
<dbReference type="InterPro" id="IPR001611">
    <property type="entry name" value="Leu-rich_rpt"/>
</dbReference>
<dbReference type="SUPFAM" id="SSF52047">
    <property type="entry name" value="RNI-like"/>
    <property type="match status" value="1"/>
</dbReference>
<accession>A0ABP0R954</accession>
<evidence type="ECO:0000256" key="1">
    <source>
        <dbReference type="ARBA" id="ARBA00022737"/>
    </source>
</evidence>
<dbReference type="InterPro" id="IPR052201">
    <property type="entry name" value="LRR-containing_regulator"/>
</dbReference>
<gene>
    <name evidence="2" type="ORF">CCMP2556_LOCUS46131</name>
</gene>
<dbReference type="SMART" id="SM00368">
    <property type="entry name" value="LRR_RI"/>
    <property type="match status" value="4"/>
</dbReference>
<dbReference type="PANTHER" id="PTHR24111">
    <property type="entry name" value="LEUCINE-RICH REPEAT-CONTAINING PROTEIN 34"/>
    <property type="match status" value="1"/>
</dbReference>
<name>A0ABP0R954_9DINO</name>
<dbReference type="PANTHER" id="PTHR24111:SF0">
    <property type="entry name" value="LEUCINE-RICH REPEAT-CONTAINING PROTEIN"/>
    <property type="match status" value="1"/>
</dbReference>
<evidence type="ECO:0000313" key="2">
    <source>
        <dbReference type="EMBL" id="CAK9097110.1"/>
    </source>
</evidence>